<evidence type="ECO:0000313" key="1">
    <source>
        <dbReference type="Proteomes" id="UP000035680"/>
    </source>
</evidence>
<dbReference type="AlphaFoldDB" id="A0A0K0F3D7"/>
<reference evidence="2" key="2">
    <citation type="submission" date="2015-08" db="UniProtKB">
        <authorList>
            <consortium name="WormBaseParasite"/>
        </authorList>
    </citation>
    <scope>IDENTIFICATION</scope>
</reference>
<sequence length="66" mass="7195">MEVYGDCELRTLGSTFGVSVTEVIKKLLVIRVGNVSVNLLKESTLFIVKAGRAVFVLKILLEAISL</sequence>
<keyword evidence="1" id="KW-1185">Reference proteome</keyword>
<dbReference type="WBParaSite" id="SVE_0332000.1">
    <property type="protein sequence ID" value="SVE_0332000.1"/>
    <property type="gene ID" value="SVE_0332000"/>
</dbReference>
<dbReference type="STRING" id="75913.A0A0K0F3D7"/>
<organism evidence="1 2">
    <name type="scientific">Strongyloides venezuelensis</name>
    <name type="common">Threadworm</name>
    <dbReference type="NCBI Taxonomy" id="75913"/>
    <lineage>
        <taxon>Eukaryota</taxon>
        <taxon>Metazoa</taxon>
        <taxon>Ecdysozoa</taxon>
        <taxon>Nematoda</taxon>
        <taxon>Chromadorea</taxon>
        <taxon>Rhabditida</taxon>
        <taxon>Tylenchina</taxon>
        <taxon>Panagrolaimomorpha</taxon>
        <taxon>Strongyloidoidea</taxon>
        <taxon>Strongyloididae</taxon>
        <taxon>Strongyloides</taxon>
    </lineage>
</organism>
<proteinExistence type="predicted"/>
<name>A0A0K0F3D7_STRVS</name>
<reference evidence="1" key="1">
    <citation type="submission" date="2014-07" db="EMBL/GenBank/DDBJ databases">
        <authorList>
            <person name="Martin A.A"/>
            <person name="De Silva N."/>
        </authorList>
    </citation>
    <scope>NUCLEOTIDE SEQUENCE</scope>
</reference>
<accession>A0A0K0F3D7</accession>
<protein>
    <submittedName>
        <fullName evidence="2">Ferrous iron transport protein A</fullName>
    </submittedName>
</protein>
<dbReference type="Proteomes" id="UP000035680">
    <property type="component" value="Unassembled WGS sequence"/>
</dbReference>
<evidence type="ECO:0000313" key="2">
    <source>
        <dbReference type="WBParaSite" id="SVE_0332000.1"/>
    </source>
</evidence>